<evidence type="ECO:0000256" key="1">
    <source>
        <dbReference type="SAM" id="MobiDB-lite"/>
    </source>
</evidence>
<dbReference type="Proteomes" id="UP000177171">
    <property type="component" value="Unassembled WGS sequence"/>
</dbReference>
<protein>
    <recommendedName>
        <fullName evidence="2">RGS domain-containing protein</fullName>
    </recommendedName>
</protein>
<dbReference type="InterPro" id="IPR029033">
    <property type="entry name" value="His_PPase_superfam"/>
</dbReference>
<evidence type="ECO:0000313" key="4">
    <source>
        <dbReference type="Proteomes" id="UP000177171"/>
    </source>
</evidence>
<evidence type="ECO:0000313" key="3">
    <source>
        <dbReference type="EMBL" id="OHA14722.1"/>
    </source>
</evidence>
<dbReference type="AlphaFoldDB" id="A0A1G2LV28"/>
<feature type="compositionally biased region" description="Basic and acidic residues" evidence="1">
    <location>
        <begin position="1"/>
        <end position="18"/>
    </location>
</feature>
<accession>A0A1G2LV28</accession>
<evidence type="ECO:0000259" key="2">
    <source>
        <dbReference type="PROSITE" id="PS50132"/>
    </source>
</evidence>
<name>A0A1G2LV28_9BACT</name>
<comment type="caution">
    <text evidence="3">The sequence shown here is derived from an EMBL/GenBank/DDBJ whole genome shotgun (WGS) entry which is preliminary data.</text>
</comment>
<dbReference type="InterPro" id="IPR016137">
    <property type="entry name" value="RGS"/>
</dbReference>
<feature type="region of interest" description="Disordered" evidence="1">
    <location>
        <begin position="126"/>
        <end position="148"/>
    </location>
</feature>
<dbReference type="PROSITE" id="PS50132">
    <property type="entry name" value="RGS"/>
    <property type="match status" value="1"/>
</dbReference>
<feature type="region of interest" description="Disordered" evidence="1">
    <location>
        <begin position="38"/>
        <end position="57"/>
    </location>
</feature>
<feature type="domain" description="RGS" evidence="2">
    <location>
        <begin position="156"/>
        <end position="197"/>
    </location>
</feature>
<sequence length="284" mass="32271">MGKENFEPTLPRKIEKSGIEPNLPDIGGTEIILQRHGKYERSADSPNVGSLTEEGAEEVYTSGKEFFQKLFESVAESERKNIDILVLASDTQYKDGGRRSMETAEQVIRGLKEELKRLNLDDSQLLNTSSNVSGDGGSRPTPKLREPQMFDNSPEFVEFLKEKYGDLNLDFWIAFEEDKEKETREKMGAEGPDEITDRMKLMVDVLTRYSRFYHKKHPDRRLIIWAATHYDTISPYIKRGIFEVGKDIPLGVDYGAGILINLDQDGKGTVKIAGKEYKVPKEKS</sequence>
<organism evidence="3 4">
    <name type="scientific">Candidatus Sungbacteria bacterium RIFCSPLOWO2_12_FULL_41_11</name>
    <dbReference type="NCBI Taxonomy" id="1802286"/>
    <lineage>
        <taxon>Bacteria</taxon>
        <taxon>Candidatus Sungiibacteriota</taxon>
    </lineage>
</organism>
<feature type="region of interest" description="Disordered" evidence="1">
    <location>
        <begin position="1"/>
        <end position="21"/>
    </location>
</feature>
<dbReference type="SUPFAM" id="SSF53254">
    <property type="entry name" value="Phosphoglycerate mutase-like"/>
    <property type="match status" value="1"/>
</dbReference>
<dbReference type="EMBL" id="MHQY01000003">
    <property type="protein sequence ID" value="OHA14722.1"/>
    <property type="molecule type" value="Genomic_DNA"/>
</dbReference>
<reference evidence="3 4" key="1">
    <citation type="journal article" date="2016" name="Nat. Commun.">
        <title>Thousands of microbial genomes shed light on interconnected biogeochemical processes in an aquifer system.</title>
        <authorList>
            <person name="Anantharaman K."/>
            <person name="Brown C.T."/>
            <person name="Hug L.A."/>
            <person name="Sharon I."/>
            <person name="Castelle C.J."/>
            <person name="Probst A.J."/>
            <person name="Thomas B.C."/>
            <person name="Singh A."/>
            <person name="Wilkins M.J."/>
            <person name="Karaoz U."/>
            <person name="Brodie E.L."/>
            <person name="Williams K.H."/>
            <person name="Hubbard S.S."/>
            <person name="Banfield J.F."/>
        </authorList>
    </citation>
    <scope>NUCLEOTIDE SEQUENCE [LARGE SCALE GENOMIC DNA]</scope>
</reference>
<proteinExistence type="predicted"/>
<gene>
    <name evidence="3" type="ORF">A3G49_03220</name>
</gene>